<evidence type="ECO:0000256" key="3">
    <source>
        <dbReference type="ARBA" id="ARBA00023125"/>
    </source>
</evidence>
<dbReference type="Gene3D" id="3.40.190.290">
    <property type="match status" value="1"/>
</dbReference>
<dbReference type="GO" id="GO:0003700">
    <property type="term" value="F:DNA-binding transcription factor activity"/>
    <property type="evidence" value="ECO:0007669"/>
    <property type="project" value="InterPro"/>
</dbReference>
<evidence type="ECO:0000313" key="6">
    <source>
        <dbReference type="Proteomes" id="UP000422232"/>
    </source>
</evidence>
<dbReference type="AlphaFoldDB" id="A0A9Q6PTX7"/>
<protein>
    <submittedName>
        <fullName evidence="5">D-malate degradation protein R</fullName>
    </submittedName>
</protein>
<dbReference type="Gene3D" id="1.10.10.10">
    <property type="entry name" value="Winged helix-like DNA-binding domain superfamily/Winged helix DNA-binding domain"/>
    <property type="match status" value="1"/>
</dbReference>
<evidence type="ECO:0000256" key="1">
    <source>
        <dbReference type="ARBA" id="ARBA00009437"/>
    </source>
</evidence>
<comment type="similarity">
    <text evidence="1">Belongs to the LysR transcriptional regulatory family.</text>
</comment>
<dbReference type="PANTHER" id="PTHR30537">
    <property type="entry name" value="HTH-TYPE TRANSCRIPTIONAL REGULATOR"/>
    <property type="match status" value="1"/>
</dbReference>
<dbReference type="Pfam" id="PF00126">
    <property type="entry name" value="HTH_1"/>
    <property type="match status" value="1"/>
</dbReference>
<dbReference type="Pfam" id="PF03466">
    <property type="entry name" value="LysR_substrate"/>
    <property type="match status" value="1"/>
</dbReference>
<reference evidence="5 6" key="1">
    <citation type="submission" date="2019-04" db="EMBL/GenBank/DDBJ databases">
        <title>Complete genome sequencing of Piscirickettsia salmonis strain Psal-009.</title>
        <authorList>
            <person name="Schober I."/>
            <person name="Bunk B."/>
            <person name="Sproer C."/>
            <person name="Carril G.P."/>
            <person name="Riedel T."/>
            <person name="Flores-Herrera P.A."/>
            <person name="Nourdin-Galindo G."/>
            <person name="Marshall S.H."/>
            <person name="Overmann J."/>
        </authorList>
    </citation>
    <scope>NUCLEOTIDE SEQUENCE [LARGE SCALE GENOMIC DNA]</scope>
    <source>
        <strain evidence="5 6">Psal-009</strain>
    </source>
</reference>
<dbReference type="EMBL" id="CP038908">
    <property type="protein sequence ID" value="QGO06026.1"/>
    <property type="molecule type" value="Genomic_DNA"/>
</dbReference>
<dbReference type="PANTHER" id="PTHR30537:SF5">
    <property type="entry name" value="HTH-TYPE TRANSCRIPTIONAL ACTIVATOR TTDR-RELATED"/>
    <property type="match status" value="1"/>
</dbReference>
<dbReference type="InterPro" id="IPR000847">
    <property type="entry name" value="LysR_HTH_N"/>
</dbReference>
<sequence length="292" mass="33675">MSDLDRFESFIYVAQSESLTKAAGQLKTTKASLSKKIKRLENEFSITLFTRFKQRLQLTAEGEVLLGQCLRLKRELDDTRSICQQFHGEPAGLLHIVAFSYFAKKIIFPNLKGFLSNYPKINLRIDTTECVPDFVNEQIDLAVGFSLPVLNPGEVIQRRMATTRYVMCASPQYIKEYGQPKGLNDLINHRYIEHSSRLSSQLKLKAEFSVCLQPYLIVNTVSSMIDCAENHLGIIQLPFYILEEKLKSGVLIEILKEVQSMNASVYYHYPKFRYMQPKVRSFIDYFLETNKK</sequence>
<keyword evidence="2" id="KW-0805">Transcription regulation</keyword>
<dbReference type="PRINTS" id="PR00039">
    <property type="entry name" value="HTHLYSR"/>
</dbReference>
<keyword evidence="6" id="KW-1185">Reference proteome</keyword>
<dbReference type="InterPro" id="IPR036388">
    <property type="entry name" value="WH-like_DNA-bd_sf"/>
</dbReference>
<keyword evidence="3" id="KW-0238">DNA-binding</keyword>
<dbReference type="InterPro" id="IPR036390">
    <property type="entry name" value="WH_DNA-bd_sf"/>
</dbReference>
<evidence type="ECO:0000313" key="5">
    <source>
        <dbReference type="EMBL" id="QGO06026.1"/>
    </source>
</evidence>
<dbReference type="CDD" id="cd08422">
    <property type="entry name" value="PBP2_CrgA_like"/>
    <property type="match status" value="1"/>
</dbReference>
<gene>
    <name evidence="5" type="primary">dmlR_1</name>
    <name evidence="5" type="ORF">Psal009_01928</name>
</gene>
<dbReference type="SUPFAM" id="SSF46785">
    <property type="entry name" value="Winged helix' DNA-binding domain"/>
    <property type="match status" value="1"/>
</dbReference>
<evidence type="ECO:0000256" key="4">
    <source>
        <dbReference type="ARBA" id="ARBA00023163"/>
    </source>
</evidence>
<proteinExistence type="inferred from homology"/>
<dbReference type="Proteomes" id="UP000422232">
    <property type="component" value="Chromosome"/>
</dbReference>
<dbReference type="InterPro" id="IPR005119">
    <property type="entry name" value="LysR_subst-bd"/>
</dbReference>
<organism evidence="5 6">
    <name type="scientific">Piscirickettsia salmonis</name>
    <dbReference type="NCBI Taxonomy" id="1238"/>
    <lineage>
        <taxon>Bacteria</taxon>
        <taxon>Pseudomonadati</taxon>
        <taxon>Pseudomonadota</taxon>
        <taxon>Gammaproteobacteria</taxon>
        <taxon>Thiotrichales</taxon>
        <taxon>Piscirickettsiaceae</taxon>
        <taxon>Piscirickettsia</taxon>
    </lineage>
</organism>
<dbReference type="PROSITE" id="PS50931">
    <property type="entry name" value="HTH_LYSR"/>
    <property type="match status" value="1"/>
</dbReference>
<dbReference type="RefSeq" id="WP_054300364.1">
    <property type="nucleotide sequence ID" value="NZ_CP012413.1"/>
</dbReference>
<dbReference type="InterPro" id="IPR058163">
    <property type="entry name" value="LysR-type_TF_proteobact-type"/>
</dbReference>
<keyword evidence="4" id="KW-0804">Transcription</keyword>
<dbReference type="GO" id="GO:0003677">
    <property type="term" value="F:DNA binding"/>
    <property type="evidence" value="ECO:0007669"/>
    <property type="project" value="UniProtKB-KW"/>
</dbReference>
<evidence type="ECO:0000256" key="2">
    <source>
        <dbReference type="ARBA" id="ARBA00023015"/>
    </source>
</evidence>
<name>A0A9Q6PTX7_PISSA</name>
<accession>A0A9Q6PTX7</accession>
<dbReference type="SUPFAM" id="SSF53850">
    <property type="entry name" value="Periplasmic binding protein-like II"/>
    <property type="match status" value="1"/>
</dbReference>